<keyword evidence="2" id="KW-1185">Reference proteome</keyword>
<evidence type="ECO:0000313" key="1">
    <source>
        <dbReference type="EMBL" id="MEI5908927.1"/>
    </source>
</evidence>
<reference evidence="1 2" key="1">
    <citation type="journal article" date="2018" name="J. Microbiol.">
        <title>Bacillus spongiae sp. nov., isolated from sponge of Jeju Island.</title>
        <authorList>
            <person name="Lee G.E."/>
            <person name="Im W.T."/>
            <person name="Park J.S."/>
        </authorList>
    </citation>
    <scope>NUCLEOTIDE SEQUENCE [LARGE SCALE GENOMIC DNA]</scope>
    <source>
        <strain evidence="1 2">135PIL107-10</strain>
    </source>
</reference>
<dbReference type="GO" id="GO:0016740">
    <property type="term" value="F:transferase activity"/>
    <property type="evidence" value="ECO:0007669"/>
    <property type="project" value="UniProtKB-KW"/>
</dbReference>
<proteinExistence type="predicted"/>
<dbReference type="SUPFAM" id="SSF89796">
    <property type="entry name" value="CoA-transferase family III (CaiB/BaiF)"/>
    <property type="match status" value="1"/>
</dbReference>
<dbReference type="InterPro" id="IPR050509">
    <property type="entry name" value="CoA-transferase_III"/>
</dbReference>
<dbReference type="InterPro" id="IPR003673">
    <property type="entry name" value="CoA-Trfase_fam_III"/>
</dbReference>
<gene>
    <name evidence="1" type="ORF">WAK64_17910</name>
</gene>
<dbReference type="RefSeq" id="WP_336588393.1">
    <property type="nucleotide sequence ID" value="NZ_JBBAXC010000017.1"/>
</dbReference>
<accession>A0ABU8HI24</accession>
<sequence length="359" mass="40044">MLSGVRVLDFTNYLPGPYATLRLADLGAEVIKVEPIQGDPARHLANGFVYEANNRNKQSIAMDLKNPANVNSLYQLLPTVDVVIESFRPGVMKRFELDYETVKKIKEDIVYCSLTGFGQAGENAHLGSHDLNYQGLSGFLSQHKDGHGDPIHPSITTADLTGGLVATERIMAALFHRERTGMGSYLDLALNDTLISMLTSHAAYQSQLKKPDGPPALEGSVVCYHLYKTKDHRFVSLAALEPHFWTNFCTAAGKEEWVPQAFTKATESNEVFQAITALFSERTMEEWAQFGLDYDCCLFPVLKVDEVLQHSYLEERDLISREGGKVNIITNTNIRTTPPPKLGEHHNAVFKDLDRKSFP</sequence>
<dbReference type="PANTHER" id="PTHR48228">
    <property type="entry name" value="SUCCINYL-COA--D-CITRAMALATE COA-TRANSFERASE"/>
    <property type="match status" value="1"/>
</dbReference>
<dbReference type="InterPro" id="IPR044855">
    <property type="entry name" value="CoA-Trfase_III_dom3_sf"/>
</dbReference>
<comment type="caution">
    <text evidence="1">The sequence shown here is derived from an EMBL/GenBank/DDBJ whole genome shotgun (WGS) entry which is preliminary data.</text>
</comment>
<dbReference type="InterPro" id="IPR023606">
    <property type="entry name" value="CoA-Trfase_III_dom_1_sf"/>
</dbReference>
<dbReference type="Gene3D" id="3.40.50.10540">
    <property type="entry name" value="Crotonobetainyl-coa:carnitine coa-transferase, domain 1"/>
    <property type="match status" value="1"/>
</dbReference>
<keyword evidence="1" id="KW-0808">Transferase</keyword>
<protein>
    <submittedName>
        <fullName evidence="1">CoA transferase</fullName>
        <ecNumber evidence="1">2.8.3.-</ecNumber>
    </submittedName>
</protein>
<dbReference type="Gene3D" id="3.30.1540.10">
    <property type="entry name" value="formyl-coa transferase, domain 3"/>
    <property type="match status" value="1"/>
</dbReference>
<evidence type="ECO:0000313" key="2">
    <source>
        <dbReference type="Proteomes" id="UP001312865"/>
    </source>
</evidence>
<name>A0ABU8HI24_9BACI</name>
<dbReference type="EMBL" id="JBBAXC010000017">
    <property type="protein sequence ID" value="MEI5908927.1"/>
    <property type="molecule type" value="Genomic_DNA"/>
</dbReference>
<dbReference type="Proteomes" id="UP001312865">
    <property type="component" value="Unassembled WGS sequence"/>
</dbReference>
<dbReference type="Pfam" id="PF02515">
    <property type="entry name" value="CoA_transf_3"/>
    <property type="match status" value="1"/>
</dbReference>
<dbReference type="EC" id="2.8.3.-" evidence="1"/>
<organism evidence="1 2">
    <name type="scientific">Bacillus spongiae</name>
    <dbReference type="NCBI Taxonomy" id="2683610"/>
    <lineage>
        <taxon>Bacteria</taxon>
        <taxon>Bacillati</taxon>
        <taxon>Bacillota</taxon>
        <taxon>Bacilli</taxon>
        <taxon>Bacillales</taxon>
        <taxon>Bacillaceae</taxon>
        <taxon>Bacillus</taxon>
    </lineage>
</organism>
<dbReference type="PANTHER" id="PTHR48228:SF5">
    <property type="entry name" value="ALPHA-METHYLACYL-COA RACEMASE"/>
    <property type="match status" value="1"/>
</dbReference>